<dbReference type="EMBL" id="MCIF01000002">
    <property type="protein sequence ID" value="RAQ95187.1"/>
    <property type="molecule type" value="Genomic_DNA"/>
</dbReference>
<accession>A0A328VC82</accession>
<name>A0A328VC82_9CHLR</name>
<proteinExistence type="predicted"/>
<evidence type="ECO:0000313" key="2">
    <source>
        <dbReference type="Proteomes" id="UP000248706"/>
    </source>
</evidence>
<dbReference type="AlphaFoldDB" id="A0A328VC82"/>
<comment type="caution">
    <text evidence="1">The sequence shown here is derived from an EMBL/GenBank/DDBJ whole genome shotgun (WGS) entry which is preliminary data.</text>
</comment>
<protein>
    <submittedName>
        <fullName evidence="1">Uncharacterized protein</fullName>
    </submittedName>
</protein>
<organism evidence="1 2">
    <name type="scientific">Thermogemmatispora tikiterensis</name>
    <dbReference type="NCBI Taxonomy" id="1825093"/>
    <lineage>
        <taxon>Bacteria</taxon>
        <taxon>Bacillati</taxon>
        <taxon>Chloroflexota</taxon>
        <taxon>Ktedonobacteria</taxon>
        <taxon>Thermogemmatisporales</taxon>
        <taxon>Thermogemmatisporaceae</taxon>
        <taxon>Thermogemmatispora</taxon>
    </lineage>
</organism>
<sequence>MDLRFLRGDPQAPKGHAIFFARSSEDERHIFYTYCVVPPLPLSLARYLPSILAAHLPMDEPNVQVMPIPPMLEELEGEKGLDYLQVLARYRDDDLCELGAIHPRDEAAKMQLAAQACQEYGQLYLNYSASFEQAASSSSSREGLPALDDLDPEELLFQTMTDRQRLAELGKLVGVARYALEGNDTHLLQETRQKMQRIVRLLPEKYKGNALITAACDAGKHSARIAELYLERAYKLLDEEYADIPRIEQAIRELQQSA</sequence>
<reference evidence="1 2" key="1">
    <citation type="submission" date="2016-08" db="EMBL/GenBank/DDBJ databases">
        <title>Analysis of Carbohydrate Active Enzymes in Thermogemmatispora T81 Reveals Carbohydrate Degradation Ability.</title>
        <authorList>
            <person name="Tomazini A."/>
            <person name="Lal S."/>
            <person name="Stott M."/>
            <person name="Henrissat B."/>
            <person name="Polikarpov I."/>
            <person name="Sparling R."/>
            <person name="Levin D.B."/>
        </authorList>
    </citation>
    <scope>NUCLEOTIDE SEQUENCE [LARGE SCALE GENOMIC DNA]</scope>
    <source>
        <strain evidence="1 2">T81</strain>
    </source>
</reference>
<evidence type="ECO:0000313" key="1">
    <source>
        <dbReference type="EMBL" id="RAQ95187.1"/>
    </source>
</evidence>
<dbReference type="RefSeq" id="WP_112427695.1">
    <property type="nucleotide sequence ID" value="NZ_MCIF01000002.1"/>
</dbReference>
<dbReference type="OrthoDB" id="150377at2"/>
<gene>
    <name evidence="1" type="ORF">A4R35_06545</name>
</gene>
<keyword evidence="2" id="KW-1185">Reference proteome</keyword>
<dbReference type="Proteomes" id="UP000248706">
    <property type="component" value="Unassembled WGS sequence"/>
</dbReference>